<proteinExistence type="predicted"/>
<dbReference type="Proteomes" id="UP001159363">
    <property type="component" value="Chromosome 5"/>
</dbReference>
<gene>
    <name evidence="1" type="ORF">PR048_018697</name>
</gene>
<sequence length="88" mass="10777">MIAKLKFLRQCFYILSVLQITDMTTQLGYKSIQYQKVESHYLSKQSKRHYVEGDLTYSKMYKHYSEWFKNQNYSCMLATERHYKEILK</sequence>
<organism evidence="1 2">
    <name type="scientific">Dryococelus australis</name>
    <dbReference type="NCBI Taxonomy" id="614101"/>
    <lineage>
        <taxon>Eukaryota</taxon>
        <taxon>Metazoa</taxon>
        <taxon>Ecdysozoa</taxon>
        <taxon>Arthropoda</taxon>
        <taxon>Hexapoda</taxon>
        <taxon>Insecta</taxon>
        <taxon>Pterygota</taxon>
        <taxon>Neoptera</taxon>
        <taxon>Polyneoptera</taxon>
        <taxon>Phasmatodea</taxon>
        <taxon>Verophasmatodea</taxon>
        <taxon>Anareolatae</taxon>
        <taxon>Phasmatidae</taxon>
        <taxon>Eurycanthinae</taxon>
        <taxon>Dryococelus</taxon>
    </lineage>
</organism>
<accession>A0ABQ9HD65</accession>
<reference evidence="1 2" key="1">
    <citation type="submission" date="2023-02" db="EMBL/GenBank/DDBJ databases">
        <title>LHISI_Scaffold_Assembly.</title>
        <authorList>
            <person name="Stuart O.P."/>
            <person name="Cleave R."/>
            <person name="Magrath M.J.L."/>
            <person name="Mikheyev A.S."/>
        </authorList>
    </citation>
    <scope>NUCLEOTIDE SEQUENCE [LARGE SCALE GENOMIC DNA]</scope>
    <source>
        <strain evidence="1">Daus_M_001</strain>
        <tissue evidence="1">Leg muscle</tissue>
    </source>
</reference>
<evidence type="ECO:0000313" key="2">
    <source>
        <dbReference type="Proteomes" id="UP001159363"/>
    </source>
</evidence>
<comment type="caution">
    <text evidence="1">The sequence shown here is derived from an EMBL/GenBank/DDBJ whole genome shotgun (WGS) entry which is preliminary data.</text>
</comment>
<name>A0ABQ9HD65_9NEOP</name>
<protein>
    <submittedName>
        <fullName evidence="1">Uncharacterized protein</fullName>
    </submittedName>
</protein>
<keyword evidence="2" id="KW-1185">Reference proteome</keyword>
<dbReference type="EMBL" id="JARBHB010000006">
    <property type="protein sequence ID" value="KAJ8882209.1"/>
    <property type="molecule type" value="Genomic_DNA"/>
</dbReference>
<evidence type="ECO:0000313" key="1">
    <source>
        <dbReference type="EMBL" id="KAJ8882209.1"/>
    </source>
</evidence>